<evidence type="ECO:0000256" key="6">
    <source>
        <dbReference type="ARBA" id="ARBA00022989"/>
    </source>
</evidence>
<dbReference type="Pfam" id="PF13855">
    <property type="entry name" value="LRR_8"/>
    <property type="match status" value="1"/>
</dbReference>
<keyword evidence="8" id="KW-0325">Glycoprotein</keyword>
<dbReference type="InterPro" id="IPR046956">
    <property type="entry name" value="RLP23-like"/>
</dbReference>
<dbReference type="AlphaFoldDB" id="A0A5J5C665"/>
<proteinExistence type="predicted"/>
<dbReference type="OrthoDB" id="676979at2759"/>
<keyword evidence="4" id="KW-0732">Signal</keyword>
<feature type="domain" description="Leucine-rich repeat-containing N-terminal plant-type" evidence="9">
    <location>
        <begin position="28"/>
        <end position="65"/>
    </location>
</feature>
<dbReference type="Gene3D" id="3.80.10.10">
    <property type="entry name" value="Ribonuclease Inhibitor"/>
    <property type="match status" value="2"/>
</dbReference>
<dbReference type="FunFam" id="3.80.10.10:FF:000488">
    <property type="entry name" value="MDIS1-interacting receptor like kinase 2"/>
    <property type="match status" value="1"/>
</dbReference>
<evidence type="ECO:0000313" key="11">
    <source>
        <dbReference type="Proteomes" id="UP000325577"/>
    </source>
</evidence>
<evidence type="ECO:0000256" key="5">
    <source>
        <dbReference type="ARBA" id="ARBA00022737"/>
    </source>
</evidence>
<keyword evidence="7" id="KW-0472">Membrane</keyword>
<name>A0A5J5C665_9ASTE</name>
<keyword evidence="5" id="KW-0677">Repeat</keyword>
<evidence type="ECO:0000256" key="4">
    <source>
        <dbReference type="ARBA" id="ARBA00022729"/>
    </source>
</evidence>
<dbReference type="SUPFAM" id="SSF52058">
    <property type="entry name" value="L domain-like"/>
    <property type="match status" value="1"/>
</dbReference>
<dbReference type="InterPro" id="IPR032675">
    <property type="entry name" value="LRR_dom_sf"/>
</dbReference>
<keyword evidence="11" id="KW-1185">Reference proteome</keyword>
<dbReference type="FunFam" id="3.80.10.10:FF:000687">
    <property type="entry name" value="Leucine Rich Repeat family protein, expressed"/>
    <property type="match status" value="1"/>
</dbReference>
<evidence type="ECO:0000313" key="10">
    <source>
        <dbReference type="EMBL" id="KAA8550719.1"/>
    </source>
</evidence>
<dbReference type="GO" id="GO:0016020">
    <property type="term" value="C:membrane"/>
    <property type="evidence" value="ECO:0007669"/>
    <property type="project" value="UniProtKB-SubCell"/>
</dbReference>
<evidence type="ECO:0000256" key="8">
    <source>
        <dbReference type="ARBA" id="ARBA00023180"/>
    </source>
</evidence>
<evidence type="ECO:0000256" key="1">
    <source>
        <dbReference type="ARBA" id="ARBA00004479"/>
    </source>
</evidence>
<organism evidence="10 11">
    <name type="scientific">Nyssa sinensis</name>
    <dbReference type="NCBI Taxonomy" id="561372"/>
    <lineage>
        <taxon>Eukaryota</taxon>
        <taxon>Viridiplantae</taxon>
        <taxon>Streptophyta</taxon>
        <taxon>Embryophyta</taxon>
        <taxon>Tracheophyta</taxon>
        <taxon>Spermatophyta</taxon>
        <taxon>Magnoliopsida</taxon>
        <taxon>eudicotyledons</taxon>
        <taxon>Gunneridae</taxon>
        <taxon>Pentapetalae</taxon>
        <taxon>asterids</taxon>
        <taxon>Cornales</taxon>
        <taxon>Nyssaceae</taxon>
        <taxon>Nyssa</taxon>
    </lineage>
</organism>
<sequence length="276" mass="31162">MLRGETHQSRFCETKHIKVDSIASSVRTEAEALVEWKDGLSSSFLNSWSLTNNGNLCNWTGIVCNTDGSISEINLSDANLTGTLTHFSFTSFPNLTRFDLNYNNLNESIPSTIGNLSNLTFLDLSINLFDGNIPREIGQLTELRYLGFFNNFLNGTIPYQVCNLQKVWYLDLGSNYLETPDWSKFSGMPLLTHLSFYLNELTLEFPDFIPNCWNLTYLDLSLNHFTGPIPESVFTNLGKLEYLNLTDNSFQGSLSLKISKLSKLKDLRLASNNFTG</sequence>
<evidence type="ECO:0000259" key="9">
    <source>
        <dbReference type="Pfam" id="PF08263"/>
    </source>
</evidence>
<dbReference type="Pfam" id="PF00560">
    <property type="entry name" value="LRR_1"/>
    <property type="match status" value="2"/>
</dbReference>
<protein>
    <recommendedName>
        <fullName evidence="9">Leucine-rich repeat-containing N-terminal plant-type domain-containing protein</fullName>
    </recommendedName>
</protein>
<keyword evidence="3" id="KW-0812">Transmembrane</keyword>
<dbReference type="Proteomes" id="UP000325577">
    <property type="component" value="Linkage Group LG0"/>
</dbReference>
<reference evidence="10 11" key="1">
    <citation type="submission" date="2019-09" db="EMBL/GenBank/DDBJ databases">
        <title>A chromosome-level genome assembly of the Chinese tupelo Nyssa sinensis.</title>
        <authorList>
            <person name="Yang X."/>
            <person name="Kang M."/>
            <person name="Yang Y."/>
            <person name="Xiong H."/>
            <person name="Wang M."/>
            <person name="Zhang Z."/>
            <person name="Wang Z."/>
            <person name="Wu H."/>
            <person name="Ma T."/>
            <person name="Liu J."/>
            <person name="Xi Z."/>
        </authorList>
    </citation>
    <scope>NUCLEOTIDE SEQUENCE [LARGE SCALE GENOMIC DNA]</scope>
    <source>
        <strain evidence="10">J267</strain>
        <tissue evidence="10">Leaf</tissue>
    </source>
</reference>
<evidence type="ECO:0000256" key="3">
    <source>
        <dbReference type="ARBA" id="ARBA00022692"/>
    </source>
</evidence>
<dbReference type="InterPro" id="IPR001611">
    <property type="entry name" value="Leu-rich_rpt"/>
</dbReference>
<keyword evidence="6" id="KW-1133">Transmembrane helix</keyword>
<dbReference type="EMBL" id="CM018031">
    <property type="protein sequence ID" value="KAA8550719.1"/>
    <property type="molecule type" value="Genomic_DNA"/>
</dbReference>
<dbReference type="InterPro" id="IPR013210">
    <property type="entry name" value="LRR_N_plant-typ"/>
</dbReference>
<evidence type="ECO:0000256" key="2">
    <source>
        <dbReference type="ARBA" id="ARBA00022614"/>
    </source>
</evidence>
<dbReference type="PANTHER" id="PTHR48063:SF112">
    <property type="entry name" value="RECEPTOR LIKE PROTEIN 30-LIKE"/>
    <property type="match status" value="1"/>
</dbReference>
<keyword evidence="2" id="KW-0433">Leucine-rich repeat</keyword>
<gene>
    <name evidence="10" type="ORF">F0562_002403</name>
</gene>
<comment type="subcellular location">
    <subcellularLocation>
        <location evidence="1">Membrane</location>
        <topology evidence="1">Single-pass type I membrane protein</topology>
    </subcellularLocation>
</comment>
<dbReference type="Pfam" id="PF08263">
    <property type="entry name" value="LRRNT_2"/>
    <property type="match status" value="1"/>
</dbReference>
<dbReference type="PANTHER" id="PTHR48063">
    <property type="entry name" value="LRR RECEPTOR-LIKE KINASE"/>
    <property type="match status" value="1"/>
</dbReference>
<evidence type="ECO:0000256" key="7">
    <source>
        <dbReference type="ARBA" id="ARBA00023136"/>
    </source>
</evidence>
<accession>A0A5J5C665</accession>